<proteinExistence type="inferred from homology"/>
<organism evidence="18 19">
    <name type="scientific">Sorghum bicolor</name>
    <name type="common">Sorghum</name>
    <name type="synonym">Sorghum vulgare</name>
    <dbReference type="NCBI Taxonomy" id="4558"/>
    <lineage>
        <taxon>Eukaryota</taxon>
        <taxon>Viridiplantae</taxon>
        <taxon>Streptophyta</taxon>
        <taxon>Embryophyta</taxon>
        <taxon>Tracheophyta</taxon>
        <taxon>Spermatophyta</taxon>
        <taxon>Magnoliopsida</taxon>
        <taxon>Liliopsida</taxon>
        <taxon>Poales</taxon>
        <taxon>Poaceae</taxon>
        <taxon>PACMAD clade</taxon>
        <taxon>Panicoideae</taxon>
        <taxon>Andropogonodae</taxon>
        <taxon>Andropogoneae</taxon>
        <taxon>Sorghinae</taxon>
        <taxon>Sorghum</taxon>
    </lineage>
</organism>
<keyword evidence="16" id="KW-0539">Nucleus</keyword>
<evidence type="ECO:0000256" key="3">
    <source>
        <dbReference type="ARBA" id="ARBA00004123"/>
    </source>
</evidence>
<keyword evidence="14" id="KW-0805">Transcription regulation</keyword>
<evidence type="ECO:0000256" key="2">
    <source>
        <dbReference type="ARBA" id="ARBA00001968"/>
    </source>
</evidence>
<comment type="similarity">
    <text evidence="5">Belongs to the CAF1 family.</text>
</comment>
<name>A0A921QDK4_SORBI</name>
<keyword evidence="8" id="KW-0963">Cytoplasm</keyword>
<keyword evidence="12" id="KW-0269">Exonuclease</keyword>
<evidence type="ECO:0000313" key="18">
    <source>
        <dbReference type="EMBL" id="KAG0519781.1"/>
    </source>
</evidence>
<evidence type="ECO:0000256" key="9">
    <source>
        <dbReference type="ARBA" id="ARBA00022722"/>
    </source>
</evidence>
<evidence type="ECO:0000256" key="1">
    <source>
        <dbReference type="ARBA" id="ARBA00001663"/>
    </source>
</evidence>
<dbReference type="Proteomes" id="UP000807115">
    <property type="component" value="Chromosome 8"/>
</dbReference>
<dbReference type="GO" id="GO:0046872">
    <property type="term" value="F:metal ion binding"/>
    <property type="evidence" value="ECO:0007669"/>
    <property type="project" value="UniProtKB-KW"/>
</dbReference>
<protein>
    <recommendedName>
        <fullName evidence="7">poly(A)-specific ribonuclease</fullName>
        <ecNumber evidence="7">3.1.13.4</ecNumber>
    </recommendedName>
</protein>
<dbReference type="GO" id="GO:0005737">
    <property type="term" value="C:cytoplasm"/>
    <property type="evidence" value="ECO:0007669"/>
    <property type="project" value="UniProtKB-SubCell"/>
</dbReference>
<evidence type="ECO:0000256" key="8">
    <source>
        <dbReference type="ARBA" id="ARBA00022490"/>
    </source>
</evidence>
<comment type="function">
    <text evidence="17">Ubiquitous transcription factor required for a diverse set of processes. It is a component of the CCR4 complex involved in the control of gene expression.</text>
</comment>
<keyword evidence="15" id="KW-0804">Transcription</keyword>
<reference evidence="18" key="1">
    <citation type="journal article" date="2019" name="BMC Genomics">
        <title>A new reference genome for Sorghum bicolor reveals high levels of sequence similarity between sweet and grain genotypes: implications for the genetics of sugar metabolism.</title>
        <authorList>
            <person name="Cooper E.A."/>
            <person name="Brenton Z.W."/>
            <person name="Flinn B.S."/>
            <person name="Jenkins J."/>
            <person name="Shu S."/>
            <person name="Flowers D."/>
            <person name="Luo F."/>
            <person name="Wang Y."/>
            <person name="Xia P."/>
            <person name="Barry K."/>
            <person name="Daum C."/>
            <person name="Lipzen A."/>
            <person name="Yoshinaga Y."/>
            <person name="Schmutz J."/>
            <person name="Saski C."/>
            <person name="Vermerris W."/>
            <person name="Kresovich S."/>
        </authorList>
    </citation>
    <scope>NUCLEOTIDE SEQUENCE</scope>
</reference>
<gene>
    <name evidence="18" type="ORF">BDA96_08G016400</name>
</gene>
<dbReference type="InterPro" id="IPR006941">
    <property type="entry name" value="RNase_CAF1"/>
</dbReference>
<dbReference type="EC" id="3.1.13.4" evidence="7"/>
<evidence type="ECO:0000256" key="17">
    <source>
        <dbReference type="ARBA" id="ARBA00025148"/>
    </source>
</evidence>
<evidence type="ECO:0000313" key="19">
    <source>
        <dbReference type="Proteomes" id="UP000807115"/>
    </source>
</evidence>
<dbReference type="InterPro" id="IPR012337">
    <property type="entry name" value="RNaseH-like_sf"/>
</dbReference>
<dbReference type="GO" id="GO:0005634">
    <property type="term" value="C:nucleus"/>
    <property type="evidence" value="ECO:0007669"/>
    <property type="project" value="UniProtKB-SubCell"/>
</dbReference>
<keyword evidence="13" id="KW-0694">RNA-binding</keyword>
<dbReference type="EMBL" id="CM027687">
    <property type="protein sequence ID" value="KAG0519781.1"/>
    <property type="molecule type" value="Genomic_DNA"/>
</dbReference>
<evidence type="ECO:0000256" key="11">
    <source>
        <dbReference type="ARBA" id="ARBA00022801"/>
    </source>
</evidence>
<evidence type="ECO:0000256" key="4">
    <source>
        <dbReference type="ARBA" id="ARBA00004496"/>
    </source>
</evidence>
<dbReference type="Gene3D" id="3.30.420.10">
    <property type="entry name" value="Ribonuclease H-like superfamily/Ribonuclease H"/>
    <property type="match status" value="1"/>
</dbReference>
<evidence type="ECO:0000256" key="16">
    <source>
        <dbReference type="ARBA" id="ARBA00023242"/>
    </source>
</evidence>
<keyword evidence="10" id="KW-0479">Metal-binding</keyword>
<dbReference type="GO" id="GO:0004535">
    <property type="term" value="F:poly(A)-specific ribonuclease activity"/>
    <property type="evidence" value="ECO:0007669"/>
    <property type="project" value="UniProtKB-EC"/>
</dbReference>
<comment type="caution">
    <text evidence="18">The sequence shown here is derived from an EMBL/GenBank/DDBJ whole genome shotgun (WGS) entry which is preliminary data.</text>
</comment>
<keyword evidence="9" id="KW-0540">Nuclease</keyword>
<dbReference type="GO" id="GO:0030014">
    <property type="term" value="C:CCR4-NOT complex"/>
    <property type="evidence" value="ECO:0007669"/>
    <property type="project" value="InterPro"/>
</dbReference>
<comment type="catalytic activity">
    <reaction evidence="1">
        <text>Exonucleolytic cleavage of poly(A) to 5'-AMP.</text>
        <dbReference type="EC" id="3.1.13.4"/>
    </reaction>
</comment>
<evidence type="ECO:0000256" key="6">
    <source>
        <dbReference type="ARBA" id="ARBA00011757"/>
    </source>
</evidence>
<dbReference type="AlphaFoldDB" id="A0A921QDK4"/>
<evidence type="ECO:0000256" key="14">
    <source>
        <dbReference type="ARBA" id="ARBA00023015"/>
    </source>
</evidence>
<dbReference type="InterPro" id="IPR039637">
    <property type="entry name" value="CNOT7/CNOT8/Pop2"/>
</dbReference>
<evidence type="ECO:0000256" key="13">
    <source>
        <dbReference type="ARBA" id="ARBA00022884"/>
    </source>
</evidence>
<dbReference type="InterPro" id="IPR036397">
    <property type="entry name" value="RNaseH_sf"/>
</dbReference>
<keyword evidence="11" id="KW-0378">Hydrolase</keyword>
<comment type="subcellular location">
    <subcellularLocation>
        <location evidence="4">Cytoplasm</location>
    </subcellularLocation>
    <subcellularLocation>
        <location evidence="3">Nucleus</location>
    </subcellularLocation>
</comment>
<evidence type="ECO:0000256" key="15">
    <source>
        <dbReference type="ARBA" id="ARBA00023163"/>
    </source>
</evidence>
<reference evidence="18" key="2">
    <citation type="submission" date="2020-10" db="EMBL/GenBank/DDBJ databases">
        <authorList>
            <person name="Cooper E.A."/>
            <person name="Brenton Z.W."/>
            <person name="Flinn B.S."/>
            <person name="Jenkins J."/>
            <person name="Shu S."/>
            <person name="Flowers D."/>
            <person name="Luo F."/>
            <person name="Wang Y."/>
            <person name="Xia P."/>
            <person name="Barry K."/>
            <person name="Daum C."/>
            <person name="Lipzen A."/>
            <person name="Yoshinaga Y."/>
            <person name="Schmutz J."/>
            <person name="Saski C."/>
            <person name="Vermerris W."/>
            <person name="Kresovich S."/>
        </authorList>
    </citation>
    <scope>NUCLEOTIDE SEQUENCE</scope>
</reference>
<dbReference type="GO" id="GO:0003723">
    <property type="term" value="F:RNA binding"/>
    <property type="evidence" value="ECO:0007669"/>
    <property type="project" value="UniProtKB-KW"/>
</dbReference>
<evidence type="ECO:0000256" key="5">
    <source>
        <dbReference type="ARBA" id="ARBA00008372"/>
    </source>
</evidence>
<evidence type="ECO:0000256" key="7">
    <source>
        <dbReference type="ARBA" id="ARBA00012161"/>
    </source>
</evidence>
<dbReference type="PANTHER" id="PTHR10797">
    <property type="entry name" value="CCR4-NOT TRANSCRIPTION COMPLEX SUBUNIT"/>
    <property type="match status" value="1"/>
</dbReference>
<comment type="subunit">
    <text evidence="6">Component of the CCR4-NOT complex, at least composed of CRR4 and CAF1 proteins.</text>
</comment>
<sequence>MLPHRHLPRPWRNAAAAPPMVLYQPPPPPPPMFLYPPPYPTTIVGVPPPYPAVPHPPYFGHHHPMMPPAAVHVQLQSVTAANFAAELDVIGSLLQNYPYVVVDTEYPGTVHHAPAGRRDSDLSPDERYALVKANVDELPIVQLGITLCDAHGNLPFVPDFDPYGYHHTGGGYGAERAWEVNFSDFDVSRDRHAPQSVAFLRSQGVDFDAARARGVSSASFGAKLAEILSSSAAPRSGNGVELTWVTFGGAYDLAYLVKMLDGGEKPLPETRQGFVERLRELLAGGRLFDAKFMAENCGRPDLRGVGIRSVAANLGAAMPAEDLPWLAGTKSVTAYSIHSILRLHVLSQDTAAGFEGIIDGLQ</sequence>
<dbReference type="SUPFAM" id="SSF53098">
    <property type="entry name" value="Ribonuclease H-like"/>
    <property type="match status" value="1"/>
</dbReference>
<evidence type="ECO:0000256" key="10">
    <source>
        <dbReference type="ARBA" id="ARBA00022723"/>
    </source>
</evidence>
<dbReference type="Pfam" id="PF04857">
    <property type="entry name" value="CAF1"/>
    <property type="match status" value="1"/>
</dbReference>
<comment type="cofactor">
    <cofactor evidence="2">
        <name>a divalent metal cation</name>
        <dbReference type="ChEBI" id="CHEBI:60240"/>
    </cofactor>
</comment>
<evidence type="ECO:0000256" key="12">
    <source>
        <dbReference type="ARBA" id="ARBA00022839"/>
    </source>
</evidence>
<accession>A0A921QDK4</accession>